<dbReference type="Proteomes" id="UP000001318">
    <property type="component" value="Chromosome"/>
</dbReference>
<keyword evidence="2" id="KW-1185">Reference proteome</keyword>
<dbReference type="HOGENOM" id="CLU_2449310_0_0_11"/>
<gene>
    <name evidence="1" type="ordered locus">CMS1689</name>
</gene>
<evidence type="ECO:0000313" key="2">
    <source>
        <dbReference type="Proteomes" id="UP000001318"/>
    </source>
</evidence>
<sequence>MPRFRRLGHGLRAPCAFARETRNQHLIKRSSTGDTLYWPVGRTPLSVCGATLFLATRTSSMDILLRFATLCLKGFLPHNNVWLSHIHDR</sequence>
<reference evidence="1 2" key="1">
    <citation type="journal article" date="2008" name="J. Bacteriol.">
        <title>Genome of the actinomycete plant pathogen Clavibacter michiganensis subsp. sepedonicus suggests recent niche adaptation.</title>
        <authorList>
            <person name="Bentley S.D."/>
            <person name="Corton C."/>
            <person name="Brown S.E."/>
            <person name="Barron A."/>
            <person name="Clark L."/>
            <person name="Doggett J."/>
            <person name="Harris B."/>
            <person name="Ormond D."/>
            <person name="Quail M.A."/>
            <person name="May G."/>
            <person name="Francis D."/>
            <person name="Knudson D."/>
            <person name="Parkhill J."/>
            <person name="Ishimaru C.A."/>
        </authorList>
    </citation>
    <scope>NUCLEOTIDE SEQUENCE [LARGE SCALE GENOMIC DNA]</scope>
    <source>
        <strain evidence="2">ATCC 33113 / DSM 20744 / JCM 9667 / LMG 2889 / ICMP 2535 / C-1</strain>
    </source>
</reference>
<dbReference type="EMBL" id="AM849034">
    <property type="protein sequence ID" value="CAQ01798.1"/>
    <property type="molecule type" value="Genomic_DNA"/>
</dbReference>
<dbReference type="AlphaFoldDB" id="B0RCN0"/>
<evidence type="ECO:0000313" key="1">
    <source>
        <dbReference type="EMBL" id="CAQ01798.1"/>
    </source>
</evidence>
<proteinExistence type="predicted"/>
<protein>
    <submittedName>
        <fullName evidence="1">Uncharacterized protein</fullName>
    </submittedName>
</protein>
<dbReference type="KEGG" id="cms:CMS1689"/>
<accession>B0RCN0</accession>
<organism evidence="1 2">
    <name type="scientific">Clavibacter sepedonicus</name>
    <name type="common">Clavibacter michiganensis subsp. sepedonicus</name>
    <dbReference type="NCBI Taxonomy" id="31964"/>
    <lineage>
        <taxon>Bacteria</taxon>
        <taxon>Bacillati</taxon>
        <taxon>Actinomycetota</taxon>
        <taxon>Actinomycetes</taxon>
        <taxon>Micrococcales</taxon>
        <taxon>Microbacteriaceae</taxon>
        <taxon>Clavibacter</taxon>
    </lineage>
</organism>
<name>B0RCN0_CLASE</name>